<dbReference type="HOGENOM" id="CLU_1968343_0_0_3"/>
<dbReference type="EMBL" id="CP003619">
    <property type="protein sequence ID" value="AFZ11007.1"/>
    <property type="molecule type" value="Genomic_DNA"/>
</dbReference>
<dbReference type="AlphaFoldDB" id="K9VU62"/>
<proteinExistence type="predicted"/>
<keyword evidence="2" id="KW-0614">Plasmid</keyword>
<organism evidence="2 3">
    <name type="scientific">Phormidium nigroviride PCC 7112</name>
    <dbReference type="NCBI Taxonomy" id="179408"/>
    <lineage>
        <taxon>Bacteria</taxon>
        <taxon>Bacillati</taxon>
        <taxon>Cyanobacteriota</taxon>
        <taxon>Cyanophyceae</taxon>
        <taxon>Oscillatoriophycideae</taxon>
        <taxon>Oscillatoriales</taxon>
        <taxon>Oscillatoriaceae</taxon>
        <taxon>Phormidium</taxon>
    </lineage>
</organism>
<sequence>MYLTSCIKFVEHQFSQYSGGLTWMFVGRPIPKEKWKKYMSFWGAVIWRVKRTLKNQIKAMFEAWLGIHFFELVVDIFLWVIDTLTTPDTDLCKIEASRDPPKIFIPIPKFIESNGCARSDLPVRSSF</sequence>
<dbReference type="Proteomes" id="UP000010478">
    <property type="component" value="Plasmid pOSC7112.05"/>
</dbReference>
<gene>
    <name evidence="2" type="ORF">Osc7112_6930</name>
</gene>
<keyword evidence="1" id="KW-1133">Transmembrane helix</keyword>
<evidence type="ECO:0000313" key="3">
    <source>
        <dbReference type="Proteomes" id="UP000010478"/>
    </source>
</evidence>
<evidence type="ECO:0000256" key="1">
    <source>
        <dbReference type="SAM" id="Phobius"/>
    </source>
</evidence>
<reference evidence="2 3" key="1">
    <citation type="submission" date="2012-05" db="EMBL/GenBank/DDBJ databases">
        <title>Finished plasmid 5 of genome of Oscillatoria sp. PCC 7112.</title>
        <authorList>
            <consortium name="US DOE Joint Genome Institute"/>
            <person name="Gugger M."/>
            <person name="Coursin T."/>
            <person name="Rippka R."/>
            <person name="Tandeau De Marsac N."/>
            <person name="Huntemann M."/>
            <person name="Wei C.-L."/>
            <person name="Han J."/>
            <person name="Detter J.C."/>
            <person name="Han C."/>
            <person name="Tapia R."/>
            <person name="Davenport K."/>
            <person name="Daligault H."/>
            <person name="Erkkila T."/>
            <person name="Gu W."/>
            <person name="Munk A.C.C."/>
            <person name="Teshima H."/>
            <person name="Xu Y."/>
            <person name="Chain P."/>
            <person name="Chen A."/>
            <person name="Krypides N."/>
            <person name="Mavromatis K."/>
            <person name="Markowitz V."/>
            <person name="Szeto E."/>
            <person name="Ivanova N."/>
            <person name="Mikhailova N."/>
            <person name="Ovchinnikova G."/>
            <person name="Pagani I."/>
            <person name="Pati A."/>
            <person name="Goodwin L."/>
            <person name="Peters L."/>
            <person name="Pitluck S."/>
            <person name="Woyke T."/>
            <person name="Kerfeld C."/>
        </authorList>
    </citation>
    <scope>NUCLEOTIDE SEQUENCE [LARGE SCALE GENOMIC DNA]</scope>
    <source>
        <strain evidence="2 3">PCC 7112</strain>
        <plasmid evidence="2 3">pOSC7112.05</plasmid>
    </source>
</reference>
<feature type="transmembrane region" description="Helical" evidence="1">
    <location>
        <begin position="59"/>
        <end position="81"/>
    </location>
</feature>
<geneLocation type="plasmid" evidence="2 3">
    <name>pOSC7112.05</name>
</geneLocation>
<keyword evidence="1" id="KW-0812">Transmembrane</keyword>
<evidence type="ECO:0000313" key="2">
    <source>
        <dbReference type="EMBL" id="AFZ11007.1"/>
    </source>
</evidence>
<dbReference type="RefSeq" id="WP_015179912.1">
    <property type="nucleotide sequence ID" value="NC_019732.1"/>
</dbReference>
<keyword evidence="1" id="KW-0472">Membrane</keyword>
<accession>K9VU62</accession>
<dbReference type="KEGG" id="oni:Osc7112_6930"/>
<keyword evidence="3" id="KW-1185">Reference proteome</keyword>
<protein>
    <submittedName>
        <fullName evidence="2">Uncharacterized protein</fullName>
    </submittedName>
</protein>
<name>K9VU62_9CYAN</name>